<dbReference type="EMBL" id="JWZX01003409">
    <property type="protein sequence ID" value="KOO20820.1"/>
    <property type="molecule type" value="Genomic_DNA"/>
</dbReference>
<feature type="repeat" description="WD" evidence="9">
    <location>
        <begin position="32"/>
        <end position="64"/>
    </location>
</feature>
<keyword evidence="11" id="KW-1185">Reference proteome</keyword>
<evidence type="ECO:0000256" key="8">
    <source>
        <dbReference type="ARBA" id="ARBA00048493"/>
    </source>
</evidence>
<evidence type="ECO:0000256" key="4">
    <source>
        <dbReference type="ARBA" id="ARBA00022574"/>
    </source>
</evidence>
<proteinExistence type="inferred from homology"/>
<dbReference type="Pfam" id="PF01704">
    <property type="entry name" value="UDPGP"/>
    <property type="match status" value="1"/>
</dbReference>
<dbReference type="InterPro" id="IPR011047">
    <property type="entry name" value="Quinoprotein_ADH-like_sf"/>
</dbReference>
<keyword evidence="4 9" id="KW-0853">WD repeat</keyword>
<evidence type="ECO:0000256" key="6">
    <source>
        <dbReference type="ARBA" id="ARBA00022695"/>
    </source>
</evidence>
<organism evidence="10 11">
    <name type="scientific">Chrysochromulina tobinii</name>
    <dbReference type="NCBI Taxonomy" id="1460289"/>
    <lineage>
        <taxon>Eukaryota</taxon>
        <taxon>Haptista</taxon>
        <taxon>Haptophyta</taxon>
        <taxon>Prymnesiophyceae</taxon>
        <taxon>Prymnesiales</taxon>
        <taxon>Chrysochromulinaceae</taxon>
        <taxon>Chrysochromulina</taxon>
    </lineage>
</organism>
<dbReference type="InterPro" id="IPR002618">
    <property type="entry name" value="UDPGP_fam"/>
</dbReference>
<evidence type="ECO:0000313" key="10">
    <source>
        <dbReference type="EMBL" id="KOO20820.1"/>
    </source>
</evidence>
<dbReference type="PANTHER" id="PTHR11952">
    <property type="entry name" value="UDP- GLUCOSE PYROPHOSPHORYLASE"/>
    <property type="match status" value="1"/>
</dbReference>
<keyword evidence="6" id="KW-0548">Nucleotidyltransferase</keyword>
<dbReference type="PROSITE" id="PS00678">
    <property type="entry name" value="WD_REPEATS_1"/>
    <property type="match status" value="1"/>
</dbReference>
<dbReference type="InterPro" id="IPR019775">
    <property type="entry name" value="WD40_repeat_CS"/>
</dbReference>
<dbReference type="SMART" id="SM00320">
    <property type="entry name" value="WD40"/>
    <property type="match status" value="3"/>
</dbReference>
<dbReference type="Proteomes" id="UP000037460">
    <property type="component" value="Unassembled WGS sequence"/>
</dbReference>
<dbReference type="CDD" id="cd04193">
    <property type="entry name" value="UDPGlcNAc_PPase"/>
    <property type="match status" value="1"/>
</dbReference>
<gene>
    <name evidence="10" type="ORF">Ctob_000011</name>
</gene>
<accession>A0A0M0J2R6</accession>
<evidence type="ECO:0000256" key="3">
    <source>
        <dbReference type="ARBA" id="ARBA00012457"/>
    </source>
</evidence>
<feature type="repeat" description="WD" evidence="9">
    <location>
        <begin position="118"/>
        <end position="151"/>
    </location>
</feature>
<evidence type="ECO:0000256" key="1">
    <source>
        <dbReference type="ARBA" id="ARBA00005208"/>
    </source>
</evidence>
<protein>
    <recommendedName>
        <fullName evidence="3">UDP-N-acetylglucosamine diphosphorylase</fullName>
        <ecNumber evidence="3">2.7.7.23</ecNumber>
    </recommendedName>
</protein>
<evidence type="ECO:0000313" key="11">
    <source>
        <dbReference type="Proteomes" id="UP000037460"/>
    </source>
</evidence>
<reference evidence="11" key="1">
    <citation type="journal article" date="2015" name="PLoS Genet.">
        <title>Genome Sequence and Transcriptome Analyses of Chrysochromulina tobin: Metabolic Tools for Enhanced Algal Fitness in the Prominent Order Prymnesiales (Haptophyceae).</title>
        <authorList>
            <person name="Hovde B.T."/>
            <person name="Deodato C.R."/>
            <person name="Hunsperger H.M."/>
            <person name="Ryken S.A."/>
            <person name="Yost W."/>
            <person name="Jha R.K."/>
            <person name="Patterson J."/>
            <person name="Monnat R.J. Jr."/>
            <person name="Barlow S.B."/>
            <person name="Starkenburg S.R."/>
            <person name="Cattolico R.A."/>
        </authorList>
    </citation>
    <scope>NUCLEOTIDE SEQUENCE</scope>
    <source>
        <strain evidence="11">CCMP291</strain>
    </source>
</reference>
<dbReference type="InterPro" id="IPR039741">
    <property type="entry name" value="UDP-sugar_pyrophosphorylase"/>
</dbReference>
<dbReference type="InterPro" id="IPR020472">
    <property type="entry name" value="WD40_PAC1"/>
</dbReference>
<dbReference type="EC" id="2.7.7.23" evidence="3"/>
<dbReference type="InterPro" id="IPR015943">
    <property type="entry name" value="WD40/YVTN_repeat-like_dom_sf"/>
</dbReference>
<dbReference type="PRINTS" id="PR00320">
    <property type="entry name" value="GPROTEINBRPT"/>
</dbReference>
<evidence type="ECO:0000256" key="7">
    <source>
        <dbReference type="ARBA" id="ARBA00022737"/>
    </source>
</evidence>
<dbReference type="Pfam" id="PF00400">
    <property type="entry name" value="WD40"/>
    <property type="match status" value="3"/>
</dbReference>
<dbReference type="GO" id="GO:0006048">
    <property type="term" value="P:UDP-N-acetylglucosamine biosynthetic process"/>
    <property type="evidence" value="ECO:0007669"/>
    <property type="project" value="TreeGrafter"/>
</dbReference>
<dbReference type="Gene3D" id="3.90.550.10">
    <property type="entry name" value="Spore Coat Polysaccharide Biosynthesis Protein SpsA, Chain A"/>
    <property type="match status" value="1"/>
</dbReference>
<dbReference type="SUPFAM" id="SSF50998">
    <property type="entry name" value="Quinoprotein alcohol dehydrogenase-like"/>
    <property type="match status" value="1"/>
</dbReference>
<dbReference type="PROSITE" id="PS50294">
    <property type="entry name" value="WD_REPEATS_REGION"/>
    <property type="match status" value="3"/>
</dbReference>
<feature type="repeat" description="WD" evidence="9">
    <location>
        <begin position="75"/>
        <end position="116"/>
    </location>
</feature>
<evidence type="ECO:0000256" key="9">
    <source>
        <dbReference type="PROSITE-ProRule" id="PRU00221"/>
    </source>
</evidence>
<evidence type="ECO:0000256" key="5">
    <source>
        <dbReference type="ARBA" id="ARBA00022679"/>
    </source>
</evidence>
<comment type="pathway">
    <text evidence="1">Nucleotide-sugar biosynthesis; UDP-N-acetyl-alpha-D-glucosamine biosynthesis; UDP-N-acetyl-alpha-D-glucosamine from N-acetyl-alpha-D-glucosamine 1-phosphate: step 1/1.</text>
</comment>
<dbReference type="GO" id="GO:0003977">
    <property type="term" value="F:UDP-N-acetylglucosamine diphosphorylase activity"/>
    <property type="evidence" value="ECO:0007669"/>
    <property type="project" value="UniProtKB-EC"/>
</dbReference>
<dbReference type="AlphaFoldDB" id="A0A0M0J2R6"/>
<keyword evidence="7" id="KW-0677">Repeat</keyword>
<comment type="catalytic activity">
    <reaction evidence="8">
        <text>N-acetyl-alpha-D-glucosamine 1-phosphate + UTP + H(+) = UDP-N-acetyl-alpha-D-glucosamine + diphosphate</text>
        <dbReference type="Rhea" id="RHEA:13509"/>
        <dbReference type="ChEBI" id="CHEBI:15378"/>
        <dbReference type="ChEBI" id="CHEBI:33019"/>
        <dbReference type="ChEBI" id="CHEBI:46398"/>
        <dbReference type="ChEBI" id="CHEBI:57705"/>
        <dbReference type="ChEBI" id="CHEBI:57776"/>
        <dbReference type="EC" id="2.7.7.23"/>
    </reaction>
</comment>
<dbReference type="OrthoDB" id="532420at2759"/>
<evidence type="ECO:0000256" key="2">
    <source>
        <dbReference type="ARBA" id="ARBA00010401"/>
    </source>
</evidence>
<name>A0A0M0J2R6_9EUKA</name>
<dbReference type="PROSITE" id="PS50082">
    <property type="entry name" value="WD_REPEATS_2"/>
    <property type="match status" value="3"/>
</dbReference>
<dbReference type="PANTHER" id="PTHR11952:SF2">
    <property type="entry name" value="LD24639P"/>
    <property type="match status" value="1"/>
</dbReference>
<comment type="caution">
    <text evidence="10">The sequence shown here is derived from an EMBL/GenBank/DDBJ whole genome shotgun (WGS) entry which is preliminary data.</text>
</comment>
<dbReference type="Gene3D" id="2.130.10.10">
    <property type="entry name" value="YVTN repeat-like/Quinoprotein amine dehydrogenase"/>
    <property type="match status" value="1"/>
</dbReference>
<comment type="similarity">
    <text evidence="2">Belongs to the UDPGP type 1 family.</text>
</comment>
<keyword evidence="5" id="KW-0808">Transferase</keyword>
<dbReference type="InterPro" id="IPR001680">
    <property type="entry name" value="WD40_rpt"/>
</dbReference>
<dbReference type="InterPro" id="IPR029044">
    <property type="entry name" value="Nucleotide-diphossugar_trans"/>
</dbReference>
<sequence>MLPNARMQSKTLFFSLVRRMIATLINRVAEKASAHSGSVLSVAFSPDGTKIVSGSEDGTFKVWDSDALGLLSEKPNAHSFNIPSVAFSPDGTKIVSGSGDQTIKVWDSDKLELLSEKTNAHSGTVYSVAFSPDGTKIVSGSWDKTIKVWDMVKWSRKDHLMFNATTQRFVVQLLWLNKYSMKFPDDVLDLLIEACLQSRWLRAMVTNAGGGSTSAEAANTPEVWRDMERRLERAGQLHVGLPKLLATSLENAQTVADKQVEPFKAERLADLPEAEAVALRERGLSMIARSEVAALLLAGGQGTRLGIKIPKGCYDIGLPSGKSLFQYHAERIRKVKQLAAAHAGKREADVRLPFLIMTSDATDSDTRAFFRQHAFFGLPEDQVHFFAQGALPCLTPEGKLILDAPGLLAMAPNGNGGCYVSLRDSGLLEQQLDASGVTSIFQFGVDNVLCHVADPTFVGFCSARHADCASKTVPKRDAHEPVGVVALAGGRPAVVEYSEISREMAEAKDAHGRLLFGDAHICVNFFSVPFLKSFCARLGPFGIQLPLHVAHKKIPYTDASGTRRTPTSNNGIKLELFIFDTFPFAKQMAALQVARDEEFAPVKNEPGAKSDSPDTARALVSALSKRRILAAGGAIRGDAIVELSPMASYQGEGLADRVAGRTFSTPVHLE</sequence>
<dbReference type="SUPFAM" id="SSF53448">
    <property type="entry name" value="Nucleotide-diphospho-sugar transferases"/>
    <property type="match status" value="1"/>
</dbReference>